<dbReference type="InterPro" id="IPR018551">
    <property type="entry name" value="DUF2007"/>
</dbReference>
<evidence type="ECO:0000313" key="2">
    <source>
        <dbReference type="EMBL" id="OFJ47220.1"/>
    </source>
</evidence>
<dbReference type="SUPFAM" id="SSF54913">
    <property type="entry name" value="GlnB-like"/>
    <property type="match status" value="1"/>
</dbReference>
<dbReference type="Gene3D" id="3.30.70.790">
    <property type="entry name" value="UreE, C-terminal domain"/>
    <property type="match status" value="1"/>
</dbReference>
<dbReference type="InterPro" id="IPR011322">
    <property type="entry name" value="N-reg_PII-like_a/b"/>
</dbReference>
<dbReference type="AlphaFoldDB" id="A0A1E8PMZ3"/>
<feature type="domain" description="DUF2007" evidence="1">
    <location>
        <begin position="14"/>
        <end position="72"/>
    </location>
</feature>
<comment type="caution">
    <text evidence="2">The sequence shown here is derived from an EMBL/GenBank/DDBJ whole genome shotgun (WGS) entry which is preliminary data.</text>
</comment>
<evidence type="ECO:0000259" key="1">
    <source>
        <dbReference type="Pfam" id="PF09413"/>
    </source>
</evidence>
<organism evidence="2 3">
    <name type="scientific">Janthinobacterium lividum</name>
    <dbReference type="NCBI Taxonomy" id="29581"/>
    <lineage>
        <taxon>Bacteria</taxon>
        <taxon>Pseudomonadati</taxon>
        <taxon>Pseudomonadota</taxon>
        <taxon>Betaproteobacteria</taxon>
        <taxon>Burkholderiales</taxon>
        <taxon>Oxalobacteraceae</taxon>
        <taxon>Janthinobacterium</taxon>
    </lineage>
</organism>
<gene>
    <name evidence="2" type="ORF">BA896_015410</name>
</gene>
<dbReference type="EMBL" id="MAQB02000006">
    <property type="protein sequence ID" value="OFJ47220.1"/>
    <property type="molecule type" value="Genomic_DNA"/>
</dbReference>
<accession>A0A1E8PMZ3</accession>
<dbReference type="Pfam" id="PF09413">
    <property type="entry name" value="DUF2007"/>
    <property type="match status" value="1"/>
</dbReference>
<reference evidence="2 3" key="1">
    <citation type="submission" date="2016-10" db="EMBL/GenBank/DDBJ databases">
        <title>Updated version of Genome Assembly of Janthinobacterium lividum ERGS5:01.</title>
        <authorList>
            <person name="Kumar R."/>
            <person name="Acharya V."/>
            <person name="Singh D."/>
        </authorList>
    </citation>
    <scope>NUCLEOTIDE SEQUENCE [LARGE SCALE GENOMIC DNA]</scope>
    <source>
        <strain evidence="2 3">ERGS5:01</strain>
    </source>
</reference>
<dbReference type="Proteomes" id="UP000092634">
    <property type="component" value="Unassembled WGS sequence"/>
</dbReference>
<evidence type="ECO:0000313" key="3">
    <source>
        <dbReference type="Proteomes" id="UP000092634"/>
    </source>
</evidence>
<sequence length="90" mass="9565">MHNDYVLIARLMIPTDAHVIRGCLAAAGIDVILTDDQHMQANLLLAPAIGGARVLVREQDLQRAHDILAAFERGDLALADDADVGAPAAE</sequence>
<protein>
    <recommendedName>
        <fullName evidence="1">DUF2007 domain-containing protein</fullName>
    </recommendedName>
</protein>
<name>A0A1E8PMZ3_9BURK</name>
<proteinExistence type="predicted"/>